<gene>
    <name evidence="2" type="ORF">EHS24_000766</name>
</gene>
<comment type="caution">
    <text evidence="2">The sequence shown here is derived from an EMBL/GenBank/DDBJ whole genome shotgun (WGS) entry which is preliminary data.</text>
</comment>
<dbReference type="Proteomes" id="UP000279236">
    <property type="component" value="Unassembled WGS sequence"/>
</dbReference>
<keyword evidence="3" id="KW-1185">Reference proteome</keyword>
<dbReference type="STRING" id="105984.A0A427YB22"/>
<name>A0A427YB22_9TREE</name>
<keyword evidence="1" id="KW-1133">Transmembrane helix</keyword>
<feature type="transmembrane region" description="Helical" evidence="1">
    <location>
        <begin position="155"/>
        <end position="174"/>
    </location>
</feature>
<sequence>MLGWLIHFLSTYRQLVGFGVIVFGPGLLARAQRLIRNGNQPRAPLTSAVWAILIAHALYTLWALVLPPYDVFVSHGLKIRTPSDVLRPIVLRAAGVPFYDFEANPDSYPLLDLLLTRLGNLDGRYQYARWGHDVFMRCAWCKSKGDMALAALPSIVTPYVVEAVVIGLMGWKWVAGQSARERADRFRPVVGWVLGALIAGDFGVRWTWDVRARLDGDCDHLAPTLYTIRTVVLFLVTVAYIYMPIPQDARAAEIALVRSLDNAFKTQRITSLARAAIARSPAMSRLSNERREARARAEDRARTETTVVAAAQAAGLFEGNDHARVPRDNSRRWLVSEWKRLVKLPGDGH</sequence>
<feature type="transmembrane region" description="Helical" evidence="1">
    <location>
        <begin position="186"/>
        <end position="206"/>
    </location>
</feature>
<dbReference type="RefSeq" id="XP_028480443.1">
    <property type="nucleotide sequence ID" value="XM_028616586.1"/>
</dbReference>
<dbReference type="GeneID" id="39585309"/>
<protein>
    <submittedName>
        <fullName evidence="2">Uncharacterized protein</fullName>
    </submittedName>
</protein>
<reference evidence="2 3" key="1">
    <citation type="submission" date="2018-11" db="EMBL/GenBank/DDBJ databases">
        <title>Genome sequence of Apiotrichum porosum DSM 27194.</title>
        <authorList>
            <person name="Aliyu H."/>
            <person name="Gorte O."/>
            <person name="Ochsenreither K."/>
        </authorList>
    </citation>
    <scope>NUCLEOTIDE SEQUENCE [LARGE SCALE GENOMIC DNA]</scope>
    <source>
        <strain evidence="2 3">DSM 27194</strain>
    </source>
</reference>
<dbReference type="EMBL" id="RSCE01000001">
    <property type="protein sequence ID" value="RSH88235.1"/>
    <property type="molecule type" value="Genomic_DNA"/>
</dbReference>
<dbReference type="PANTHER" id="PTHR39470:SF1">
    <property type="entry name" value="CHORISMATE SYNTHASE PROTEIN"/>
    <property type="match status" value="1"/>
</dbReference>
<keyword evidence="1" id="KW-0472">Membrane</keyword>
<dbReference type="PANTHER" id="PTHR39470">
    <property type="entry name" value="CHROMOSOME 10, WHOLE GENOME SHOTGUN SEQUENCE"/>
    <property type="match status" value="1"/>
</dbReference>
<organism evidence="2 3">
    <name type="scientific">Apiotrichum porosum</name>
    <dbReference type="NCBI Taxonomy" id="105984"/>
    <lineage>
        <taxon>Eukaryota</taxon>
        <taxon>Fungi</taxon>
        <taxon>Dikarya</taxon>
        <taxon>Basidiomycota</taxon>
        <taxon>Agaricomycotina</taxon>
        <taxon>Tremellomycetes</taxon>
        <taxon>Trichosporonales</taxon>
        <taxon>Trichosporonaceae</taxon>
        <taxon>Apiotrichum</taxon>
    </lineage>
</organism>
<evidence type="ECO:0000256" key="1">
    <source>
        <dbReference type="SAM" id="Phobius"/>
    </source>
</evidence>
<dbReference type="AlphaFoldDB" id="A0A427YB22"/>
<evidence type="ECO:0000313" key="2">
    <source>
        <dbReference type="EMBL" id="RSH88235.1"/>
    </source>
</evidence>
<dbReference type="OrthoDB" id="4218123at2759"/>
<feature type="transmembrane region" description="Helical" evidence="1">
    <location>
        <begin position="226"/>
        <end position="243"/>
    </location>
</feature>
<feature type="transmembrane region" description="Helical" evidence="1">
    <location>
        <begin position="43"/>
        <end position="65"/>
    </location>
</feature>
<proteinExistence type="predicted"/>
<keyword evidence="1" id="KW-0812">Transmembrane</keyword>
<accession>A0A427YB22</accession>
<evidence type="ECO:0000313" key="3">
    <source>
        <dbReference type="Proteomes" id="UP000279236"/>
    </source>
</evidence>
<feature type="transmembrane region" description="Helical" evidence="1">
    <location>
        <begin position="12"/>
        <end position="31"/>
    </location>
</feature>